<keyword evidence="1" id="KW-0732">Signal</keyword>
<organism evidence="2 3">
    <name type="scientific">Naganishia liquefaciens</name>
    <dbReference type="NCBI Taxonomy" id="104408"/>
    <lineage>
        <taxon>Eukaryota</taxon>
        <taxon>Fungi</taxon>
        <taxon>Dikarya</taxon>
        <taxon>Basidiomycota</taxon>
        <taxon>Agaricomycotina</taxon>
        <taxon>Tremellomycetes</taxon>
        <taxon>Filobasidiales</taxon>
        <taxon>Filobasidiaceae</taxon>
        <taxon>Naganishia</taxon>
    </lineage>
</organism>
<evidence type="ECO:0000313" key="3">
    <source>
        <dbReference type="Proteomes" id="UP000620104"/>
    </source>
</evidence>
<comment type="caution">
    <text evidence="2">The sequence shown here is derived from an EMBL/GenBank/DDBJ whole genome shotgun (WGS) entry which is preliminary data.</text>
</comment>
<evidence type="ECO:0000256" key="1">
    <source>
        <dbReference type="SAM" id="SignalP"/>
    </source>
</evidence>
<feature type="signal peptide" evidence="1">
    <location>
        <begin position="1"/>
        <end position="22"/>
    </location>
</feature>
<gene>
    <name evidence="2" type="ORF">NliqN6_0182</name>
</gene>
<reference evidence="2" key="1">
    <citation type="submission" date="2020-07" db="EMBL/GenBank/DDBJ databases">
        <title>Draft Genome Sequence of a Deep-Sea Yeast, Naganishia (Cryptococcus) liquefaciens strain N6.</title>
        <authorList>
            <person name="Han Y.W."/>
            <person name="Kajitani R."/>
            <person name="Morimoto H."/>
            <person name="Parhat M."/>
            <person name="Tsubouchi H."/>
            <person name="Bakenova O."/>
            <person name="Ogata M."/>
            <person name="Argunhan B."/>
            <person name="Aoki R."/>
            <person name="Kajiwara S."/>
            <person name="Itoh T."/>
            <person name="Iwasaki H."/>
        </authorList>
    </citation>
    <scope>NUCLEOTIDE SEQUENCE</scope>
    <source>
        <strain evidence="2">N6</strain>
    </source>
</reference>
<evidence type="ECO:0000313" key="2">
    <source>
        <dbReference type="EMBL" id="GHJ83780.1"/>
    </source>
</evidence>
<dbReference type="EMBL" id="BLZA01000005">
    <property type="protein sequence ID" value="GHJ83780.1"/>
    <property type="molecule type" value="Genomic_DNA"/>
</dbReference>
<keyword evidence="3" id="KW-1185">Reference proteome</keyword>
<sequence length="227" mass="25319">MRPLTALLYILTFWSRSLTAQAAGDMCGTSVLTSYDFGLFSDRFKSAVTPKQGCHLLYPTRKTCEDLKKEMNEMKEPFPVNIPVFPYCESGAAQPGKGRPMESVVARVLTDKDRLWGDRFYVFEGLEKAEWKDAGDGEFHLVRSSSGRFVDMDGKTDKCDLGPAAQKWLFSDPLKYAIGRAHMLRSVLVIAAHTIAFLGPASDNRGDRFSYQVMTGNKVPCPEGENI</sequence>
<protein>
    <submittedName>
        <fullName evidence="2">Uncharacterized protein</fullName>
    </submittedName>
</protein>
<feature type="chain" id="PRO_5034048796" evidence="1">
    <location>
        <begin position="23"/>
        <end position="227"/>
    </location>
</feature>
<dbReference type="AlphaFoldDB" id="A0A8H3TMF8"/>
<accession>A0A8H3TMF8</accession>
<name>A0A8H3TMF8_9TREE</name>
<proteinExistence type="predicted"/>
<dbReference type="Proteomes" id="UP000620104">
    <property type="component" value="Unassembled WGS sequence"/>
</dbReference>